<keyword evidence="3" id="KW-1185">Reference proteome</keyword>
<sequence>MTKRRLLCLGFGYTAQVLARALPRDAWDVTGTTRDPAGLDRIAAQGVEPLLWPGSDPGPALSQATHVLSSVPPREAGDPAHDLLSAHPGQMPRLEWVGLLSTTGVYGDHGGDWVDEETPLVPATHRGGLRAVQNDAWLRLWSEHGLPVHIFRLAGIYGPGRSALDRLRDGTAQRIVKPGQVFSRIHVEDIVQVLLASIARPHPGRAYNVADDEPGPPQDVIEHAAKLLGLPVPPDIPFDQADLSPMARSFYADNKRVRNDRIKAELGVRLAYPTYRDGLAAILAAERQSGGN</sequence>
<protein>
    <submittedName>
        <fullName evidence="2">SDR family oxidoreductase</fullName>
    </submittedName>
</protein>
<dbReference type="Proteomes" id="UP000572377">
    <property type="component" value="Unassembled WGS sequence"/>
</dbReference>
<dbReference type="SUPFAM" id="SSF51735">
    <property type="entry name" value="NAD(P)-binding Rossmann-fold domains"/>
    <property type="match status" value="1"/>
</dbReference>
<dbReference type="EMBL" id="JABFBC010000001">
    <property type="protein sequence ID" value="NNU79397.1"/>
    <property type="molecule type" value="Genomic_DNA"/>
</dbReference>
<name>A0A849KXP5_9RHOB</name>
<dbReference type="RefSeq" id="WP_171322327.1">
    <property type="nucleotide sequence ID" value="NZ_JABFBC010000001.1"/>
</dbReference>
<reference evidence="2 3" key="1">
    <citation type="submission" date="2020-05" db="EMBL/GenBank/DDBJ databases">
        <title>Gimesia benthica sp. nov., a novel planctomycete isolated from a deep-sea water sample of the Northwest Indian Ocean.</title>
        <authorList>
            <person name="Wang J."/>
            <person name="Ruan C."/>
            <person name="Song L."/>
            <person name="Zhu Y."/>
            <person name="Li A."/>
            <person name="Zheng X."/>
            <person name="Wang L."/>
            <person name="Lu Z."/>
            <person name="Huang Y."/>
            <person name="Du W."/>
            <person name="Zhou Y."/>
            <person name="Huang L."/>
            <person name="Dai X."/>
        </authorList>
    </citation>
    <scope>NUCLEOTIDE SEQUENCE [LARGE SCALE GENOMIC DNA]</scope>
    <source>
        <strain evidence="2 3">YYQ-30</strain>
    </source>
</reference>
<accession>A0A849KXP5</accession>
<organism evidence="2 3">
    <name type="scientific">Halovulum dunhuangense</name>
    <dbReference type="NCBI Taxonomy" id="1505036"/>
    <lineage>
        <taxon>Bacteria</taxon>
        <taxon>Pseudomonadati</taxon>
        <taxon>Pseudomonadota</taxon>
        <taxon>Alphaproteobacteria</taxon>
        <taxon>Rhodobacterales</taxon>
        <taxon>Paracoccaceae</taxon>
        <taxon>Halovulum</taxon>
    </lineage>
</organism>
<evidence type="ECO:0000256" key="1">
    <source>
        <dbReference type="ARBA" id="ARBA00023027"/>
    </source>
</evidence>
<comment type="caution">
    <text evidence="2">The sequence shown here is derived from an EMBL/GenBank/DDBJ whole genome shotgun (WGS) entry which is preliminary data.</text>
</comment>
<dbReference type="AlphaFoldDB" id="A0A849KXP5"/>
<keyword evidence="1" id="KW-0520">NAD</keyword>
<dbReference type="PANTHER" id="PTHR43574">
    <property type="entry name" value="EPIMERASE-RELATED"/>
    <property type="match status" value="1"/>
</dbReference>
<dbReference type="Gene3D" id="3.40.50.720">
    <property type="entry name" value="NAD(P)-binding Rossmann-like Domain"/>
    <property type="match status" value="1"/>
</dbReference>
<gene>
    <name evidence="2" type="ORF">HMH01_03000</name>
</gene>
<dbReference type="CDD" id="cd05266">
    <property type="entry name" value="SDR_a4"/>
    <property type="match status" value="1"/>
</dbReference>
<evidence type="ECO:0000313" key="2">
    <source>
        <dbReference type="EMBL" id="NNU79397.1"/>
    </source>
</evidence>
<evidence type="ECO:0000313" key="3">
    <source>
        <dbReference type="Proteomes" id="UP000572377"/>
    </source>
</evidence>
<dbReference type="InterPro" id="IPR036291">
    <property type="entry name" value="NAD(P)-bd_dom_sf"/>
</dbReference>
<proteinExistence type="predicted"/>